<organism evidence="1">
    <name type="scientific">Rhizophora mucronata</name>
    <name type="common">Asiatic mangrove</name>
    <dbReference type="NCBI Taxonomy" id="61149"/>
    <lineage>
        <taxon>Eukaryota</taxon>
        <taxon>Viridiplantae</taxon>
        <taxon>Streptophyta</taxon>
        <taxon>Embryophyta</taxon>
        <taxon>Tracheophyta</taxon>
        <taxon>Spermatophyta</taxon>
        <taxon>Magnoliopsida</taxon>
        <taxon>eudicotyledons</taxon>
        <taxon>Gunneridae</taxon>
        <taxon>Pentapetalae</taxon>
        <taxon>rosids</taxon>
        <taxon>fabids</taxon>
        <taxon>Malpighiales</taxon>
        <taxon>Rhizophoraceae</taxon>
        <taxon>Rhizophora</taxon>
    </lineage>
</organism>
<reference evidence="1" key="1">
    <citation type="submission" date="2018-02" db="EMBL/GenBank/DDBJ databases">
        <title>Rhizophora mucronata_Transcriptome.</title>
        <authorList>
            <person name="Meera S.P."/>
            <person name="Sreeshan A."/>
            <person name="Augustine A."/>
        </authorList>
    </citation>
    <scope>NUCLEOTIDE SEQUENCE</scope>
    <source>
        <tissue evidence="1">Leaf</tissue>
    </source>
</reference>
<sequence>MGKNRTGDSTKGCLTVSMAMLFSGYAKKEKTNCSFIDSQLAPAQLKNLLNWLHSTVLILKVKDK</sequence>
<evidence type="ECO:0000313" key="1">
    <source>
        <dbReference type="EMBL" id="MBW83560.1"/>
    </source>
</evidence>
<dbReference type="EMBL" id="GGEC01003077">
    <property type="protein sequence ID" value="MBW83560.1"/>
    <property type="molecule type" value="Transcribed_RNA"/>
</dbReference>
<proteinExistence type="predicted"/>
<protein>
    <submittedName>
        <fullName evidence="1">Uncharacterized protein</fullName>
    </submittedName>
</protein>
<dbReference type="AlphaFoldDB" id="A0A2P2IQU5"/>
<accession>A0A2P2IQU5</accession>
<name>A0A2P2IQU5_RHIMU</name>